<proteinExistence type="predicted"/>
<reference evidence="1 2" key="1">
    <citation type="submission" date="2018-05" db="EMBL/GenBank/DDBJ databases">
        <title>Reference genomes for bee gut microbiota database.</title>
        <authorList>
            <person name="Ellegaard K.M."/>
        </authorList>
    </citation>
    <scope>NUCLEOTIDE SEQUENCE [LARGE SCALE GENOMIC DNA]</scope>
    <source>
        <strain evidence="1 2">ESL0200</strain>
    </source>
</reference>
<accession>A0A318M351</accession>
<sequence>MTTARIPYPSHPYQSSASLAAMLIQNGLSGISQHDLAQKIDLVMNIRNSATALAFSKAGRELLYSFRP</sequence>
<comment type="caution">
    <text evidence="1">The sequence shown here is derived from an EMBL/GenBank/DDBJ whole genome shotgun (WGS) entry which is preliminary data.</text>
</comment>
<dbReference type="Proteomes" id="UP000247744">
    <property type="component" value="Unassembled WGS sequence"/>
</dbReference>
<gene>
    <name evidence="1" type="ORF">DKK75_04715</name>
</gene>
<dbReference type="EMBL" id="QGLL01000007">
    <property type="protein sequence ID" value="PXY82538.1"/>
    <property type="molecule type" value="Genomic_DNA"/>
</dbReference>
<evidence type="ECO:0000313" key="1">
    <source>
        <dbReference type="EMBL" id="PXY82538.1"/>
    </source>
</evidence>
<dbReference type="AlphaFoldDB" id="A0A318M351"/>
<name>A0A318M351_9BIFI</name>
<protein>
    <submittedName>
        <fullName evidence="1">Uncharacterized protein</fullName>
    </submittedName>
</protein>
<evidence type="ECO:0000313" key="2">
    <source>
        <dbReference type="Proteomes" id="UP000247744"/>
    </source>
</evidence>
<organism evidence="1 2">
    <name type="scientific">Bifidobacterium asteroides</name>
    <dbReference type="NCBI Taxonomy" id="1684"/>
    <lineage>
        <taxon>Bacteria</taxon>
        <taxon>Bacillati</taxon>
        <taxon>Actinomycetota</taxon>
        <taxon>Actinomycetes</taxon>
        <taxon>Bifidobacteriales</taxon>
        <taxon>Bifidobacteriaceae</taxon>
        <taxon>Bifidobacterium</taxon>
    </lineage>
</organism>